<protein>
    <submittedName>
        <fullName evidence="1">Uncharacterized protein</fullName>
    </submittedName>
</protein>
<comment type="caution">
    <text evidence="1">The sequence shown here is derived from an EMBL/GenBank/DDBJ whole genome shotgun (WGS) entry which is preliminary data.</text>
</comment>
<evidence type="ECO:0000313" key="2">
    <source>
        <dbReference type="Proteomes" id="UP000306790"/>
    </source>
</evidence>
<evidence type="ECO:0000313" key="1">
    <source>
        <dbReference type="EMBL" id="THE42520.1"/>
    </source>
</evidence>
<accession>A0ABY2PZJ6</accession>
<dbReference type="Proteomes" id="UP000306790">
    <property type="component" value="Unassembled WGS sequence"/>
</dbReference>
<reference evidence="1 2" key="1">
    <citation type="submission" date="2018-05" db="EMBL/GenBank/DDBJ databases">
        <title>Isolation and genomic analyses of lactose-positive bacteria from faecal samples of preterm neonates.</title>
        <authorList>
            <person name="Chen Y."/>
            <person name="Brook T.C."/>
            <person name="O'Neill I."/>
            <person name="Soe C.Z."/>
            <person name="Hall L.J."/>
            <person name="Hoyles L."/>
        </authorList>
    </citation>
    <scope>NUCLEOTIDE SEQUENCE [LARGE SCALE GENOMIC DNA]</scope>
    <source>
        <strain evidence="1 2">P080C CL</strain>
    </source>
</reference>
<name>A0ABY2PZJ6_9ENTR</name>
<keyword evidence="2" id="KW-1185">Reference proteome</keyword>
<dbReference type="EMBL" id="QFVP01000001">
    <property type="protein sequence ID" value="THE42520.1"/>
    <property type="molecule type" value="Genomic_DNA"/>
</dbReference>
<sequence length="59" mass="6460">MGSDQNPHLLCISSCFSALSVPRLAVTRTPEGPDSKCCLMDNRLRSAKLACMCPEFWGN</sequence>
<proteinExistence type="predicted"/>
<gene>
    <name evidence="1" type="ORF">DJ535_01365</name>
</gene>
<organism evidence="1 2">
    <name type="scientific">Citrobacter murliniae</name>
    <dbReference type="NCBI Taxonomy" id="67829"/>
    <lineage>
        <taxon>Bacteria</taxon>
        <taxon>Pseudomonadati</taxon>
        <taxon>Pseudomonadota</taxon>
        <taxon>Gammaproteobacteria</taxon>
        <taxon>Enterobacterales</taxon>
        <taxon>Enterobacteriaceae</taxon>
        <taxon>Citrobacter</taxon>
        <taxon>Citrobacter freundii complex</taxon>
    </lineage>
</organism>